<dbReference type="EMBL" id="CAJNRF010003563">
    <property type="protein sequence ID" value="CAF2051967.1"/>
    <property type="molecule type" value="Genomic_DNA"/>
</dbReference>
<reference evidence="1" key="1">
    <citation type="submission" date="2021-02" db="EMBL/GenBank/DDBJ databases">
        <authorList>
            <person name="Nowell W R."/>
        </authorList>
    </citation>
    <scope>NUCLEOTIDE SEQUENCE</scope>
</reference>
<evidence type="ECO:0000313" key="2">
    <source>
        <dbReference type="Proteomes" id="UP000663856"/>
    </source>
</evidence>
<organism evidence="1 2">
    <name type="scientific">Rotaria magnacalcarata</name>
    <dbReference type="NCBI Taxonomy" id="392030"/>
    <lineage>
        <taxon>Eukaryota</taxon>
        <taxon>Metazoa</taxon>
        <taxon>Spiralia</taxon>
        <taxon>Gnathifera</taxon>
        <taxon>Rotifera</taxon>
        <taxon>Eurotatoria</taxon>
        <taxon>Bdelloidea</taxon>
        <taxon>Philodinida</taxon>
        <taxon>Philodinidae</taxon>
        <taxon>Rotaria</taxon>
    </lineage>
</organism>
<sequence length="229" mass="27344">MSNLKWQVNSIDTREHYENLKKLFDIKFHYPKNIDFSLACDILPKNSLAKEVFSKRYGKTFISDLEESYGHQSSIMKINEKYSYYLMKELKYDYKKEYDYILSNLSEIKNELSVIVGGWVKDDISRKYLSESERGDIQKMNIEHENRCAEINNALIQRNILTKSLPLEPLQQLLEKYKNHANLKKDVKTCVRNVEDILEEKEDFILQHDHLFESYLNYSYEENIVDPIF</sequence>
<evidence type="ECO:0000313" key="1">
    <source>
        <dbReference type="EMBL" id="CAF2051967.1"/>
    </source>
</evidence>
<gene>
    <name evidence="1" type="ORF">WKI299_LOCUS10324</name>
</gene>
<protein>
    <submittedName>
        <fullName evidence="1">Uncharacterized protein</fullName>
    </submittedName>
</protein>
<comment type="caution">
    <text evidence="1">The sequence shown here is derived from an EMBL/GenBank/DDBJ whole genome shotgun (WGS) entry which is preliminary data.</text>
</comment>
<proteinExistence type="predicted"/>
<dbReference type="AlphaFoldDB" id="A0A816PS49"/>
<accession>A0A816PS49</accession>
<name>A0A816PS49_9BILA</name>
<dbReference type="Proteomes" id="UP000663856">
    <property type="component" value="Unassembled WGS sequence"/>
</dbReference>